<dbReference type="EMBL" id="NBNE01001768">
    <property type="protein sequence ID" value="OWZ12728.1"/>
    <property type="molecule type" value="Genomic_DNA"/>
</dbReference>
<keyword evidence="1" id="KW-0812">Transmembrane</keyword>
<proteinExistence type="predicted"/>
<dbReference type="PANTHER" id="PTHR46169">
    <property type="entry name" value="DNA REPLICATION-RELATED ELEMENT FACTOR, ISOFORM A"/>
    <property type="match status" value="1"/>
</dbReference>
<dbReference type="AlphaFoldDB" id="A0A225W697"/>
<gene>
    <name evidence="2" type="ORF">PHMEG_00014065</name>
</gene>
<evidence type="ECO:0000313" key="3">
    <source>
        <dbReference type="Proteomes" id="UP000198211"/>
    </source>
</evidence>
<feature type="transmembrane region" description="Helical" evidence="1">
    <location>
        <begin position="133"/>
        <end position="156"/>
    </location>
</feature>
<keyword evidence="1" id="KW-0472">Membrane</keyword>
<dbReference type="InterPro" id="IPR012337">
    <property type="entry name" value="RNaseH-like_sf"/>
</dbReference>
<dbReference type="OrthoDB" id="129632at2759"/>
<name>A0A225W697_9STRA</name>
<sequence>MRPFLVFKGKYLWKYARHLNSVRGRMKIIKPQKNREGVEVIAAQLRDILKTTICTECLCYSASRDIIPFTLHYLTEAFEMKSWVLEVQHLPGKHDGYRTAPSLENITIEWSLPIDKCVKCLQDGATNDIRACVILGFTSISCLAYCLHLIVGAGIAKKNQRKTSKVLMAIAKTDDDFDAALEQRTCEEVGTFITESCESARDDLYKLRVVVEKFRKLAIDCATCWNSTYAMLLVCWNVRRSVDSVFDHAAITGEFSKQDQRTAEHRLTIRCLMLLLEPFEITTNALGGQKYPTLAMAIPVLRSNERRLKSKNLQCGQKLCG</sequence>
<dbReference type="SUPFAM" id="SSF53098">
    <property type="entry name" value="Ribonuclease H-like"/>
    <property type="match status" value="1"/>
</dbReference>
<evidence type="ECO:0000256" key="1">
    <source>
        <dbReference type="SAM" id="Phobius"/>
    </source>
</evidence>
<dbReference type="InterPro" id="IPR052717">
    <property type="entry name" value="Vacuolar_transposase_reg"/>
</dbReference>
<protein>
    <submittedName>
        <fullName evidence="2">Uncharacterized protein</fullName>
    </submittedName>
</protein>
<dbReference type="Proteomes" id="UP000198211">
    <property type="component" value="Unassembled WGS sequence"/>
</dbReference>
<keyword evidence="3" id="KW-1185">Reference proteome</keyword>
<organism evidence="2 3">
    <name type="scientific">Phytophthora megakarya</name>
    <dbReference type="NCBI Taxonomy" id="4795"/>
    <lineage>
        <taxon>Eukaryota</taxon>
        <taxon>Sar</taxon>
        <taxon>Stramenopiles</taxon>
        <taxon>Oomycota</taxon>
        <taxon>Peronosporomycetes</taxon>
        <taxon>Peronosporales</taxon>
        <taxon>Peronosporaceae</taxon>
        <taxon>Phytophthora</taxon>
    </lineage>
</organism>
<reference evidence="3" key="1">
    <citation type="submission" date="2017-03" db="EMBL/GenBank/DDBJ databases">
        <title>Phytopthora megakarya and P. palmivora, two closely related causual agents of cacao black pod achieved similar genome size and gene model numbers by different mechanisms.</title>
        <authorList>
            <person name="Ali S."/>
            <person name="Shao J."/>
            <person name="Larry D.J."/>
            <person name="Kronmiller B."/>
            <person name="Shen D."/>
            <person name="Strem M.D."/>
            <person name="Melnick R.L."/>
            <person name="Guiltinan M.J."/>
            <person name="Tyler B.M."/>
            <person name="Meinhardt L.W."/>
            <person name="Bailey B.A."/>
        </authorList>
    </citation>
    <scope>NUCLEOTIDE SEQUENCE [LARGE SCALE GENOMIC DNA]</scope>
    <source>
        <strain evidence="3">zdho120</strain>
    </source>
</reference>
<evidence type="ECO:0000313" key="2">
    <source>
        <dbReference type="EMBL" id="OWZ12728.1"/>
    </source>
</evidence>
<accession>A0A225W697</accession>
<keyword evidence="1" id="KW-1133">Transmembrane helix</keyword>
<comment type="caution">
    <text evidence="2">The sequence shown here is derived from an EMBL/GenBank/DDBJ whole genome shotgun (WGS) entry which is preliminary data.</text>
</comment>